<dbReference type="AlphaFoldDB" id="A0A177N5Q8"/>
<keyword evidence="4" id="KW-0328">Glycosyltransferase</keyword>
<reference evidence="4 5" key="1">
    <citation type="submission" date="2016-03" db="EMBL/GenBank/DDBJ databases">
        <authorList>
            <person name="Ploux O."/>
        </authorList>
    </citation>
    <scope>NUCLEOTIDE SEQUENCE [LARGE SCALE GENOMIC DNA]</scope>
    <source>
        <strain evidence="4 5">R-45378</strain>
    </source>
</reference>
<dbReference type="EMBL" id="LUUJ01000105">
    <property type="protein sequence ID" value="OAI12924.1"/>
    <property type="molecule type" value="Genomic_DNA"/>
</dbReference>
<dbReference type="Gene3D" id="3.40.50.2020">
    <property type="match status" value="1"/>
</dbReference>
<evidence type="ECO:0000256" key="1">
    <source>
        <dbReference type="ARBA" id="ARBA00008007"/>
    </source>
</evidence>
<proteinExistence type="inferred from homology"/>
<evidence type="ECO:0000313" key="4">
    <source>
        <dbReference type="EMBL" id="OAI12924.1"/>
    </source>
</evidence>
<evidence type="ECO:0000259" key="2">
    <source>
        <dbReference type="Pfam" id="PF00156"/>
    </source>
</evidence>
<dbReference type="Proteomes" id="UP000077857">
    <property type="component" value="Unassembled WGS sequence"/>
</dbReference>
<dbReference type="PANTHER" id="PTHR47505:SF1">
    <property type="entry name" value="DNA UTILIZATION PROTEIN YHGH"/>
    <property type="match status" value="1"/>
</dbReference>
<dbReference type="InterPro" id="IPR044005">
    <property type="entry name" value="DZR_2"/>
</dbReference>
<gene>
    <name evidence="4" type="ORF">A1507_18520</name>
</gene>
<comment type="similarity">
    <text evidence="1">Belongs to the ComF/GntX family.</text>
</comment>
<feature type="domain" description="Double zinc ribbon" evidence="3">
    <location>
        <begin position="12"/>
        <end position="67"/>
    </location>
</feature>
<accession>A0A177N5Q8</accession>
<dbReference type="InterPro" id="IPR000836">
    <property type="entry name" value="PRTase_dom"/>
</dbReference>
<sequence>MVNNWLKIIQRNLIPPRCVLCGDTGFADLDLCAGCLRDLPRNLCCCYRCGEPFASELALPSLCGRCLRRSPQFDETYAPYLYRYQMPYLIGQLKFGRDYTNARLLATLLGEHIAAGAELPELLLPMPLHPKRYRERGFNQSIEIARHLARRFDIPLDLYSAVRSRDTLHQAGLPARQRLKNMRGAFRLRKTLQADHVAIVDDVMTTGATVSALAGVLKQAGVGRVDVWVCARA</sequence>
<organism evidence="4 5">
    <name type="scientific">Methylomonas koyamae</name>
    <dbReference type="NCBI Taxonomy" id="702114"/>
    <lineage>
        <taxon>Bacteria</taxon>
        <taxon>Pseudomonadati</taxon>
        <taxon>Pseudomonadota</taxon>
        <taxon>Gammaproteobacteria</taxon>
        <taxon>Methylococcales</taxon>
        <taxon>Methylococcaceae</taxon>
        <taxon>Methylomonas</taxon>
    </lineage>
</organism>
<dbReference type="Pfam" id="PF18912">
    <property type="entry name" value="DZR_2"/>
    <property type="match status" value="1"/>
</dbReference>
<evidence type="ECO:0000313" key="5">
    <source>
        <dbReference type="Proteomes" id="UP000077857"/>
    </source>
</evidence>
<dbReference type="Pfam" id="PF00156">
    <property type="entry name" value="Pribosyltran"/>
    <property type="match status" value="1"/>
</dbReference>
<dbReference type="PANTHER" id="PTHR47505">
    <property type="entry name" value="DNA UTILIZATION PROTEIN YHGH"/>
    <property type="match status" value="1"/>
</dbReference>
<feature type="domain" description="Phosphoribosyltransferase" evidence="2">
    <location>
        <begin position="141"/>
        <end position="229"/>
    </location>
</feature>
<protein>
    <submittedName>
        <fullName evidence="4">Phosphoribosyltransferase</fullName>
    </submittedName>
</protein>
<name>A0A177N5Q8_9GAMM</name>
<dbReference type="RefSeq" id="WP_064041714.1">
    <property type="nucleotide sequence ID" value="NZ_LUUJ01000105.1"/>
</dbReference>
<dbReference type="InterPro" id="IPR029057">
    <property type="entry name" value="PRTase-like"/>
</dbReference>
<keyword evidence="4" id="KW-0808">Transferase</keyword>
<evidence type="ECO:0000259" key="3">
    <source>
        <dbReference type="Pfam" id="PF18912"/>
    </source>
</evidence>
<dbReference type="GO" id="GO:0016757">
    <property type="term" value="F:glycosyltransferase activity"/>
    <property type="evidence" value="ECO:0007669"/>
    <property type="project" value="UniProtKB-KW"/>
</dbReference>
<dbReference type="SUPFAM" id="SSF53271">
    <property type="entry name" value="PRTase-like"/>
    <property type="match status" value="1"/>
</dbReference>
<dbReference type="CDD" id="cd06223">
    <property type="entry name" value="PRTases_typeI"/>
    <property type="match status" value="1"/>
</dbReference>
<comment type="caution">
    <text evidence="4">The sequence shown here is derived from an EMBL/GenBank/DDBJ whole genome shotgun (WGS) entry which is preliminary data.</text>
</comment>
<dbReference type="OrthoDB" id="9793412at2"/>
<dbReference type="InterPro" id="IPR051910">
    <property type="entry name" value="ComF/GntX_DNA_util-trans"/>
</dbReference>